<name>A0A8H4W3P1_9HELO</name>
<sequence>MGLLTAFISNFPAIPPSSGLKCRYANPSRRWDGYDEKRHVNVDAVVRENLGTNSRSKIAGQQSPGKQDQFTSMPGKDASTKLPQIICNAFIHESAEAYHLNPQTAGP</sequence>
<keyword evidence="3" id="KW-1185">Reference proteome</keyword>
<dbReference type="AlphaFoldDB" id="A0A8H4W3P1"/>
<organism evidence="2 3">
    <name type="scientific">Cudoniella acicularis</name>
    <dbReference type="NCBI Taxonomy" id="354080"/>
    <lineage>
        <taxon>Eukaryota</taxon>
        <taxon>Fungi</taxon>
        <taxon>Dikarya</taxon>
        <taxon>Ascomycota</taxon>
        <taxon>Pezizomycotina</taxon>
        <taxon>Leotiomycetes</taxon>
        <taxon>Helotiales</taxon>
        <taxon>Tricladiaceae</taxon>
        <taxon>Cudoniella</taxon>
    </lineage>
</organism>
<protein>
    <submittedName>
        <fullName evidence="2">Uncharacterized protein</fullName>
    </submittedName>
</protein>
<gene>
    <name evidence="2" type="ORF">G7Y89_g7568</name>
</gene>
<comment type="caution">
    <text evidence="2">The sequence shown here is derived from an EMBL/GenBank/DDBJ whole genome shotgun (WGS) entry which is preliminary data.</text>
</comment>
<feature type="compositionally biased region" description="Polar residues" evidence="1">
    <location>
        <begin position="51"/>
        <end position="72"/>
    </location>
</feature>
<evidence type="ECO:0000313" key="3">
    <source>
        <dbReference type="Proteomes" id="UP000566819"/>
    </source>
</evidence>
<evidence type="ECO:0000313" key="2">
    <source>
        <dbReference type="EMBL" id="KAF4630570.1"/>
    </source>
</evidence>
<reference evidence="2 3" key="1">
    <citation type="submission" date="2020-03" db="EMBL/GenBank/DDBJ databases">
        <title>Draft Genome Sequence of Cudoniella acicularis.</title>
        <authorList>
            <person name="Buettner E."/>
            <person name="Kellner H."/>
        </authorList>
    </citation>
    <scope>NUCLEOTIDE SEQUENCE [LARGE SCALE GENOMIC DNA]</scope>
    <source>
        <strain evidence="2 3">DSM 108380</strain>
    </source>
</reference>
<dbReference type="Proteomes" id="UP000566819">
    <property type="component" value="Unassembled WGS sequence"/>
</dbReference>
<proteinExistence type="predicted"/>
<evidence type="ECO:0000256" key="1">
    <source>
        <dbReference type="SAM" id="MobiDB-lite"/>
    </source>
</evidence>
<feature type="region of interest" description="Disordered" evidence="1">
    <location>
        <begin position="51"/>
        <end position="77"/>
    </location>
</feature>
<dbReference type="EMBL" id="JAAMPI010000536">
    <property type="protein sequence ID" value="KAF4630570.1"/>
    <property type="molecule type" value="Genomic_DNA"/>
</dbReference>
<accession>A0A8H4W3P1</accession>